<dbReference type="EMBL" id="SDPD01000008">
    <property type="protein sequence ID" value="TPH21161.1"/>
    <property type="molecule type" value="Genomic_DNA"/>
</dbReference>
<dbReference type="Proteomes" id="UP000248808">
    <property type="component" value="Chromosome 1"/>
</dbReference>
<dbReference type="EMBL" id="SDPI01000065">
    <property type="protein sequence ID" value="TPG96784.1"/>
    <property type="molecule type" value="Genomic_DNA"/>
</dbReference>
<evidence type="ECO:0000313" key="5">
    <source>
        <dbReference type="EMBL" id="TPH22510.1"/>
    </source>
</evidence>
<dbReference type="RefSeq" id="WP_065264790.1">
    <property type="nucleotide sequence ID" value="NZ_CABFLR010000020.1"/>
</dbReference>
<accession>A0A2X4RF59</accession>
<reference evidence="7 8" key="2">
    <citation type="submission" date="2019-01" db="EMBL/GenBank/DDBJ databases">
        <title>Comparative genomic analysis identifies haemin-independent Haemophilus haemolyticus: a formal re-classification of Haemophilus intermedius.</title>
        <authorList>
            <person name="Harris T.M."/>
            <person name="Price E.P."/>
            <person name="Sarovich D.S."/>
            <person name="Norskov-Lauritsen N."/>
            <person name="Beissbarth J."/>
            <person name="Chang A.B."/>
            <person name="Smith-Vaughan H.C."/>
        </authorList>
    </citation>
    <scope>NUCLEOTIDE SEQUENCE [LARGE SCALE GENOMIC DNA]</scope>
    <source>
        <strain evidence="5 8">60824 B Hi-4</strain>
        <strain evidence="4 7">60982 B Hi-1</strain>
        <strain evidence="3 9">CCUG 15949</strain>
        <strain evidence="2 10">CCUG 30218</strain>
    </source>
</reference>
<dbReference type="EMBL" id="SDPH01000040">
    <property type="protein sequence ID" value="TPH02921.1"/>
    <property type="molecule type" value="Genomic_DNA"/>
</dbReference>
<evidence type="ECO:0000313" key="6">
    <source>
        <dbReference type="Proteomes" id="UP000248808"/>
    </source>
</evidence>
<proteinExistence type="predicted"/>
<evidence type="ECO:0000313" key="7">
    <source>
        <dbReference type="Proteomes" id="UP000316282"/>
    </source>
</evidence>
<reference evidence="1 6" key="1">
    <citation type="submission" date="2018-06" db="EMBL/GenBank/DDBJ databases">
        <authorList>
            <consortium name="Pathogen Informatics"/>
            <person name="Doyle S."/>
        </authorList>
    </citation>
    <scope>NUCLEOTIDE SEQUENCE [LARGE SCALE GENOMIC DNA]</scope>
    <source>
        <strain evidence="1 6">NCTC10839</strain>
    </source>
</reference>
<evidence type="ECO:0000313" key="3">
    <source>
        <dbReference type="EMBL" id="TPH02921.1"/>
    </source>
</evidence>
<dbReference type="Proteomes" id="UP000318695">
    <property type="component" value="Unassembled WGS sequence"/>
</dbReference>
<dbReference type="EMBL" id="LS483458">
    <property type="protein sequence ID" value="SQH97658.1"/>
    <property type="molecule type" value="Genomic_DNA"/>
</dbReference>
<evidence type="ECO:0000313" key="4">
    <source>
        <dbReference type="EMBL" id="TPH21161.1"/>
    </source>
</evidence>
<keyword evidence="9" id="KW-1185">Reference proteome</keyword>
<dbReference type="Proteomes" id="UP000316282">
    <property type="component" value="Unassembled WGS sequence"/>
</dbReference>
<organism evidence="1 6">
    <name type="scientific">Haemophilus haemolyticus</name>
    <dbReference type="NCBI Taxonomy" id="726"/>
    <lineage>
        <taxon>Bacteria</taxon>
        <taxon>Pseudomonadati</taxon>
        <taxon>Pseudomonadota</taxon>
        <taxon>Gammaproteobacteria</taxon>
        <taxon>Pasteurellales</taxon>
        <taxon>Pasteurellaceae</taxon>
        <taxon>Haemophilus</taxon>
    </lineage>
</organism>
<gene>
    <name evidence="5" type="ORF">EUX48_05955</name>
    <name evidence="3" type="ORF">EUX50_08525</name>
    <name evidence="4" type="ORF">EUX52_06725</name>
    <name evidence="2" type="ORF">EUX54_09525</name>
    <name evidence="1" type="ORF">NCTC10839_01578</name>
</gene>
<evidence type="ECO:0000313" key="9">
    <source>
        <dbReference type="Proteomes" id="UP000318353"/>
    </source>
</evidence>
<dbReference type="Proteomes" id="UP000316888">
    <property type="component" value="Unassembled WGS sequence"/>
</dbReference>
<evidence type="ECO:0000313" key="10">
    <source>
        <dbReference type="Proteomes" id="UP000318695"/>
    </source>
</evidence>
<dbReference type="KEGG" id="hhz:NCTC10839_01578"/>
<evidence type="ECO:0000313" key="1">
    <source>
        <dbReference type="EMBL" id="SQH97658.1"/>
    </source>
</evidence>
<name>A0A2X4RF59_HAEHA</name>
<evidence type="ECO:0000313" key="8">
    <source>
        <dbReference type="Proteomes" id="UP000316888"/>
    </source>
</evidence>
<sequence>MKKLVPSIILTTIASTVLSGCVQFVPYEGKSLNPEARGITTVRSTPYGCKVLGEAEGKETTNPSTLYTRGSVTRETLRDSALNDLRNNAAEAIGKGKRITLRIVEEKPICINRCPLDEEGYAIESHITGYRISAQIFECGDKDIQENTSARPQKKK</sequence>
<evidence type="ECO:0000313" key="2">
    <source>
        <dbReference type="EMBL" id="TPG96784.1"/>
    </source>
</evidence>
<evidence type="ECO:0008006" key="11">
    <source>
        <dbReference type="Google" id="ProtNLM"/>
    </source>
</evidence>
<dbReference type="EMBL" id="SDPB01000019">
    <property type="protein sequence ID" value="TPH22510.1"/>
    <property type="molecule type" value="Genomic_DNA"/>
</dbReference>
<dbReference type="PROSITE" id="PS51257">
    <property type="entry name" value="PROKAR_LIPOPROTEIN"/>
    <property type="match status" value="1"/>
</dbReference>
<dbReference type="AlphaFoldDB" id="A0A2X4RF59"/>
<dbReference type="GeneID" id="56958156"/>
<dbReference type="Proteomes" id="UP000318353">
    <property type="component" value="Unassembled WGS sequence"/>
</dbReference>
<protein>
    <recommendedName>
        <fullName evidence="11">Lipoprotein</fullName>
    </recommendedName>
</protein>